<proteinExistence type="predicted"/>
<dbReference type="Proteomes" id="UP000058925">
    <property type="component" value="Chromosome"/>
</dbReference>
<evidence type="ECO:0000313" key="2">
    <source>
        <dbReference type="Proteomes" id="UP000058925"/>
    </source>
</evidence>
<protein>
    <submittedName>
        <fullName evidence="1">Uncharacterized protein</fullName>
    </submittedName>
</protein>
<dbReference type="EMBL" id="CP012850">
    <property type="protein sequence ID" value="ALI37360.1"/>
    <property type="molecule type" value="Genomic_DNA"/>
</dbReference>
<dbReference type="AlphaFoldDB" id="A0A654M2U9"/>
<gene>
    <name evidence="1" type="ORF">NMY3_03175</name>
</gene>
<accession>A0A654M2U9</accession>
<evidence type="ECO:0000313" key="1">
    <source>
        <dbReference type="EMBL" id="ALI37360.1"/>
    </source>
</evidence>
<name>A0A654M2U9_9ARCH</name>
<organism evidence="1 2">
    <name type="scientific">Candidatus Nitrosocosmicus oleophilus</name>
    <dbReference type="NCBI Taxonomy" id="1353260"/>
    <lineage>
        <taxon>Archaea</taxon>
        <taxon>Nitrososphaerota</taxon>
        <taxon>Nitrososphaeria</taxon>
        <taxon>Nitrososphaerales</taxon>
        <taxon>Nitrososphaeraceae</taxon>
        <taxon>Candidatus Nitrosocosmicus</taxon>
    </lineage>
</organism>
<sequence length="37" mass="4444">MYLYNVHKPFKDDKLENVKVCGENPDLFNANKIRYIN</sequence>
<keyword evidence="2" id="KW-1185">Reference proteome</keyword>
<reference evidence="2" key="1">
    <citation type="submission" date="2015-10" db="EMBL/GenBank/DDBJ databases">
        <title>Niche specialization of a soil ammonia-oxidizing archaeon, Candidatus Nitrosocosmicus oleophilus.</title>
        <authorList>
            <person name="Jung M.-Y."/>
            <person name="Rhee S.-K."/>
        </authorList>
    </citation>
    <scope>NUCLEOTIDE SEQUENCE [LARGE SCALE GENOMIC DNA]</scope>
    <source>
        <strain evidence="2">MY3</strain>
    </source>
</reference>
<dbReference type="KEGG" id="taa:NMY3_03175"/>